<sequence length="241" mass="27476">KTKRKRETMASMKTCEAHVTSGIFETPILLQRISHVQVYVGDTSSFLWPPVSIFHLLSGKVHHDGDTETSEEETTELARNARRCRNVSPLRSQRGRKRRKKVCYGIIACHGGSDGGGDGRRGSRKLPEDRNVEKTMQFANANHKSYAISDVSQLSEVFHCRRFESYDLIEVLRENYAGRRESKRTLGGKWREVIILPFKKSAILKVTVRSLVKTEPPICKGWNKLFSFTLVAKRNCLAYGY</sequence>
<keyword evidence="2" id="KW-1185">Reference proteome</keyword>
<dbReference type="Proteomes" id="UP001607303">
    <property type="component" value="Unassembled WGS sequence"/>
</dbReference>
<evidence type="ECO:0000313" key="2">
    <source>
        <dbReference type="Proteomes" id="UP001607303"/>
    </source>
</evidence>
<comment type="caution">
    <text evidence="1">The sequence shown here is derived from an EMBL/GenBank/DDBJ whole genome shotgun (WGS) entry which is preliminary data.</text>
</comment>
<accession>A0ABD2CMW7</accession>
<reference evidence="1 2" key="1">
    <citation type="journal article" date="2024" name="Ann. Entomol. Soc. Am.">
        <title>Genomic analyses of the southern and eastern yellowjacket wasps (Hymenoptera: Vespidae) reveal evolutionary signatures of social life.</title>
        <authorList>
            <person name="Catto M.A."/>
            <person name="Caine P.B."/>
            <person name="Orr S.E."/>
            <person name="Hunt B.G."/>
            <person name="Goodisman M.A.D."/>
        </authorList>
    </citation>
    <scope>NUCLEOTIDE SEQUENCE [LARGE SCALE GENOMIC DNA]</scope>
    <source>
        <strain evidence="1">232</strain>
        <tissue evidence="1">Head and thorax</tissue>
    </source>
</reference>
<proteinExistence type="predicted"/>
<protein>
    <submittedName>
        <fullName evidence="1">Uncharacterized protein</fullName>
    </submittedName>
</protein>
<gene>
    <name evidence="1" type="ORF">V1477_004817</name>
</gene>
<name>A0ABD2CMW7_VESMC</name>
<dbReference type="AlphaFoldDB" id="A0ABD2CMW7"/>
<dbReference type="EMBL" id="JAYRBN010000037">
    <property type="protein sequence ID" value="KAL2746447.1"/>
    <property type="molecule type" value="Genomic_DNA"/>
</dbReference>
<evidence type="ECO:0000313" key="1">
    <source>
        <dbReference type="EMBL" id="KAL2746447.1"/>
    </source>
</evidence>
<organism evidence="1 2">
    <name type="scientific">Vespula maculifrons</name>
    <name type="common">Eastern yellow jacket</name>
    <name type="synonym">Wasp</name>
    <dbReference type="NCBI Taxonomy" id="7453"/>
    <lineage>
        <taxon>Eukaryota</taxon>
        <taxon>Metazoa</taxon>
        <taxon>Ecdysozoa</taxon>
        <taxon>Arthropoda</taxon>
        <taxon>Hexapoda</taxon>
        <taxon>Insecta</taxon>
        <taxon>Pterygota</taxon>
        <taxon>Neoptera</taxon>
        <taxon>Endopterygota</taxon>
        <taxon>Hymenoptera</taxon>
        <taxon>Apocrita</taxon>
        <taxon>Aculeata</taxon>
        <taxon>Vespoidea</taxon>
        <taxon>Vespidae</taxon>
        <taxon>Vespinae</taxon>
        <taxon>Vespula</taxon>
    </lineage>
</organism>
<feature type="non-terminal residue" evidence="1">
    <location>
        <position position="1"/>
    </location>
</feature>